<dbReference type="InterPro" id="IPR025246">
    <property type="entry name" value="IS30-like_HTH"/>
</dbReference>
<evidence type="ECO:0000256" key="1">
    <source>
        <dbReference type="SAM" id="MobiDB-lite"/>
    </source>
</evidence>
<dbReference type="SUPFAM" id="SSF46785">
    <property type="entry name" value="Winged helix' DNA-binding domain"/>
    <property type="match status" value="1"/>
</dbReference>
<gene>
    <name evidence="4" type="ORF">ABZ921_22530</name>
</gene>
<proteinExistence type="predicted"/>
<dbReference type="Proteomes" id="UP001551176">
    <property type="component" value="Unassembled WGS sequence"/>
</dbReference>
<name>A0ABV3BQX6_9ACTN</name>
<evidence type="ECO:0000313" key="5">
    <source>
        <dbReference type="Proteomes" id="UP001551176"/>
    </source>
</evidence>
<feature type="compositionally biased region" description="Basic and acidic residues" evidence="1">
    <location>
        <begin position="52"/>
        <end position="63"/>
    </location>
</feature>
<dbReference type="InterPro" id="IPR000835">
    <property type="entry name" value="HTH_MarR-typ"/>
</dbReference>
<dbReference type="Pfam" id="PF13936">
    <property type="entry name" value="HTH_38"/>
    <property type="match status" value="1"/>
</dbReference>
<organism evidence="4 5">
    <name type="scientific">Streptomyces atriruber</name>
    <dbReference type="NCBI Taxonomy" id="545121"/>
    <lineage>
        <taxon>Bacteria</taxon>
        <taxon>Bacillati</taxon>
        <taxon>Actinomycetota</taxon>
        <taxon>Actinomycetes</taxon>
        <taxon>Kitasatosporales</taxon>
        <taxon>Streptomycetaceae</taxon>
        <taxon>Streptomyces</taxon>
    </lineage>
</organism>
<dbReference type="PANTHER" id="PTHR10948">
    <property type="entry name" value="TRANSPOSASE"/>
    <property type="match status" value="1"/>
</dbReference>
<dbReference type="Gene3D" id="1.10.10.10">
    <property type="entry name" value="Winged helix-like DNA-binding domain superfamily/Winged helix DNA-binding domain"/>
    <property type="match status" value="1"/>
</dbReference>
<comment type="caution">
    <text evidence="4">The sequence shown here is derived from an EMBL/GenBank/DDBJ whole genome shotgun (WGS) entry which is preliminary data.</text>
</comment>
<accession>A0ABV3BQX6</accession>
<dbReference type="InterPro" id="IPR036390">
    <property type="entry name" value="WH_DNA-bd_sf"/>
</dbReference>
<dbReference type="InterPro" id="IPR036388">
    <property type="entry name" value="WH-like_DNA-bd_sf"/>
</dbReference>
<dbReference type="PANTHER" id="PTHR10948:SF23">
    <property type="entry name" value="TRANSPOSASE INSI FOR INSERTION SEQUENCE ELEMENT IS30A-RELATED"/>
    <property type="match status" value="1"/>
</dbReference>
<evidence type="ECO:0000313" key="4">
    <source>
        <dbReference type="EMBL" id="MEU6823421.1"/>
    </source>
</evidence>
<evidence type="ECO:0000259" key="2">
    <source>
        <dbReference type="Pfam" id="PF12802"/>
    </source>
</evidence>
<feature type="region of interest" description="Disordered" evidence="1">
    <location>
        <begin position="33"/>
        <end position="94"/>
    </location>
</feature>
<dbReference type="RefSeq" id="WP_359351891.1">
    <property type="nucleotide sequence ID" value="NZ_JBEYXV010000011.1"/>
</dbReference>
<protein>
    <submittedName>
        <fullName evidence="4">Helix-turn-helix domain-containing protein</fullName>
    </submittedName>
</protein>
<feature type="domain" description="Transposase IS30-like HTH" evidence="3">
    <location>
        <begin position="5"/>
        <end position="45"/>
    </location>
</feature>
<feature type="domain" description="HTH marR-type" evidence="2">
    <location>
        <begin position="115"/>
        <end position="173"/>
    </location>
</feature>
<dbReference type="InterPro" id="IPR051917">
    <property type="entry name" value="Transposase-Integrase"/>
</dbReference>
<reference evidence="4 5" key="1">
    <citation type="submission" date="2024-06" db="EMBL/GenBank/DDBJ databases">
        <title>The Natural Products Discovery Center: Release of the First 8490 Sequenced Strains for Exploring Actinobacteria Biosynthetic Diversity.</title>
        <authorList>
            <person name="Kalkreuter E."/>
            <person name="Kautsar S.A."/>
            <person name="Yang D."/>
            <person name="Bader C.D."/>
            <person name="Teijaro C.N."/>
            <person name="Fluegel L."/>
            <person name="Davis C.M."/>
            <person name="Simpson J.R."/>
            <person name="Lauterbach L."/>
            <person name="Steele A.D."/>
            <person name="Gui C."/>
            <person name="Meng S."/>
            <person name="Li G."/>
            <person name="Viehrig K."/>
            <person name="Ye F."/>
            <person name="Su P."/>
            <person name="Kiefer A.F."/>
            <person name="Nichols A."/>
            <person name="Cepeda A.J."/>
            <person name="Yan W."/>
            <person name="Fan B."/>
            <person name="Jiang Y."/>
            <person name="Adhikari A."/>
            <person name="Zheng C.-J."/>
            <person name="Schuster L."/>
            <person name="Cowan T.M."/>
            <person name="Smanski M.J."/>
            <person name="Chevrette M.G."/>
            <person name="De Carvalho L.P.S."/>
            <person name="Shen B."/>
        </authorList>
    </citation>
    <scope>NUCLEOTIDE SEQUENCE [LARGE SCALE GENOMIC DNA]</scope>
    <source>
        <strain evidence="4 5">NPDC046838</strain>
    </source>
</reference>
<evidence type="ECO:0000259" key="3">
    <source>
        <dbReference type="Pfam" id="PF13936"/>
    </source>
</evidence>
<dbReference type="EMBL" id="JBEYXV010000011">
    <property type="protein sequence ID" value="MEU6823421.1"/>
    <property type="molecule type" value="Genomic_DNA"/>
</dbReference>
<dbReference type="Pfam" id="PF12802">
    <property type="entry name" value="MarR_2"/>
    <property type="match status" value="1"/>
</dbReference>
<keyword evidence="5" id="KW-1185">Reference proteome</keyword>
<sequence length="303" mass="31916">MGGGRLTAEDRRIIEAGLSEGLAYAAIARRLGRATSSVSREVARHGGPGSYRAEHADRADAWRRRNRPPRPAAPRPADTDSGTGADLDAYAPHGPDPDAVQAYVDKFAGLLIAVGLPRTAARVLACLVTAPSGAGTSAELTRRLKVSPASISKAVGYLEGLDVLTRKHEPGRRQDRYVIDEDVWLRAWLTSAHKNAACAAAAREGADLFGLDTPTGARLRTMYTFFAGIHRNMTGPPIAGALDDALTVLAALFHAARPLTTGELAAALGWPEGRVATAVEEAAGSEPRLRLTPAQRAALTGLP</sequence>